<reference evidence="3" key="2">
    <citation type="submission" date="2021-01" db="EMBL/GenBank/DDBJ databases">
        <authorList>
            <person name="Mieszkin S."/>
            <person name="Pouder E."/>
            <person name="Alain K."/>
        </authorList>
    </citation>
    <scope>NUCLEOTIDE SEQUENCE</scope>
    <source>
        <strain evidence="3">HW T2.11</strain>
    </source>
</reference>
<dbReference type="Pfam" id="PF00857">
    <property type="entry name" value="Isochorismatase"/>
    <property type="match status" value="1"/>
</dbReference>
<evidence type="ECO:0000313" key="3">
    <source>
        <dbReference type="EMBL" id="MCB8875993.1"/>
    </source>
</evidence>
<dbReference type="PANTHER" id="PTHR43540">
    <property type="entry name" value="PEROXYUREIDOACRYLATE/UREIDOACRYLATE AMIDOHYDROLASE-RELATED"/>
    <property type="match status" value="1"/>
</dbReference>
<comment type="caution">
    <text evidence="3">The sequence shown here is derived from an EMBL/GenBank/DDBJ whole genome shotgun (WGS) entry which is preliminary data.</text>
</comment>
<dbReference type="InterPro" id="IPR050272">
    <property type="entry name" value="Isochorismatase-like_hydrls"/>
</dbReference>
<evidence type="ECO:0000259" key="2">
    <source>
        <dbReference type="Pfam" id="PF00857"/>
    </source>
</evidence>
<evidence type="ECO:0000256" key="1">
    <source>
        <dbReference type="ARBA" id="ARBA00022801"/>
    </source>
</evidence>
<dbReference type="GO" id="GO:0016787">
    <property type="term" value="F:hydrolase activity"/>
    <property type="evidence" value="ECO:0007669"/>
    <property type="project" value="UniProtKB-KW"/>
</dbReference>
<dbReference type="InterPro" id="IPR000868">
    <property type="entry name" value="Isochorismatase-like_dom"/>
</dbReference>
<keyword evidence="1 3" id="KW-0378">Hydrolase</keyword>
<sequence>MSAAIAVDAKHAALLLMDFQTFVVDNFLPPDVAMKAVAQAAALLAAARTKGVMVIHVAVGFRPGYPEISERNKLFSFLKESGLAAPGSDSIRIHAELAPRDNEPVVVKHRVGAFAGTDLDRILRARNIETLTLAGVTTSGVVLSTLRQGFDLDYQITVAADACADNDGDVHRALIEKILPQHATVLNTEQIVVALKG</sequence>
<accession>A0A963YTC6</accession>
<evidence type="ECO:0000313" key="4">
    <source>
        <dbReference type="Proteomes" id="UP000708298"/>
    </source>
</evidence>
<dbReference type="EMBL" id="JAESVB010000005">
    <property type="protein sequence ID" value="MCB8875993.1"/>
    <property type="molecule type" value="Genomic_DNA"/>
</dbReference>
<dbReference type="AlphaFoldDB" id="A0A963YTC6"/>
<reference evidence="3" key="1">
    <citation type="journal article" date="2021" name="Microorganisms">
        <title>Acidisoma silvae sp. nov. and Acidisomacellulosilytica sp. nov., Two Acidophilic Bacteria Isolated from Decaying Wood, Hydrolyzing Cellulose and Producing Poly-3-hydroxybutyrate.</title>
        <authorList>
            <person name="Mieszkin S."/>
            <person name="Pouder E."/>
            <person name="Uroz S."/>
            <person name="Simon-Colin C."/>
            <person name="Alain K."/>
        </authorList>
    </citation>
    <scope>NUCLEOTIDE SEQUENCE</scope>
    <source>
        <strain evidence="3">HW T2.11</strain>
    </source>
</reference>
<feature type="domain" description="Isochorismatase-like" evidence="2">
    <location>
        <begin position="13"/>
        <end position="190"/>
    </location>
</feature>
<dbReference type="SUPFAM" id="SSF52499">
    <property type="entry name" value="Isochorismatase-like hydrolases"/>
    <property type="match status" value="1"/>
</dbReference>
<name>A0A963YTC6_9PROT</name>
<dbReference type="Gene3D" id="3.40.50.850">
    <property type="entry name" value="Isochorismatase-like"/>
    <property type="match status" value="1"/>
</dbReference>
<gene>
    <name evidence="3" type="ORF">ASILVAE211_12440</name>
</gene>
<dbReference type="CDD" id="cd00431">
    <property type="entry name" value="cysteine_hydrolases"/>
    <property type="match status" value="1"/>
</dbReference>
<dbReference type="PANTHER" id="PTHR43540:SF1">
    <property type="entry name" value="ISOCHORISMATASE HYDROLASE"/>
    <property type="match status" value="1"/>
</dbReference>
<keyword evidence="4" id="KW-1185">Reference proteome</keyword>
<dbReference type="Proteomes" id="UP000708298">
    <property type="component" value="Unassembled WGS sequence"/>
</dbReference>
<dbReference type="RefSeq" id="WP_227321655.1">
    <property type="nucleotide sequence ID" value="NZ_JAESVB010000005.1"/>
</dbReference>
<dbReference type="InterPro" id="IPR036380">
    <property type="entry name" value="Isochorismatase-like_sf"/>
</dbReference>
<protein>
    <submittedName>
        <fullName evidence="3">Cysteine hydrolase</fullName>
    </submittedName>
</protein>
<proteinExistence type="predicted"/>
<organism evidence="3 4">
    <name type="scientific">Acidisoma silvae</name>
    <dbReference type="NCBI Taxonomy" id="2802396"/>
    <lineage>
        <taxon>Bacteria</taxon>
        <taxon>Pseudomonadati</taxon>
        <taxon>Pseudomonadota</taxon>
        <taxon>Alphaproteobacteria</taxon>
        <taxon>Acetobacterales</taxon>
        <taxon>Acidocellaceae</taxon>
        <taxon>Acidisoma</taxon>
    </lineage>
</organism>